<dbReference type="AlphaFoldDB" id="A0AAE1CZR6"/>
<feature type="region of interest" description="Disordered" evidence="1">
    <location>
        <begin position="98"/>
        <end position="126"/>
    </location>
</feature>
<organism evidence="2 3">
    <name type="scientific">Elysia crispata</name>
    <name type="common">lettuce slug</name>
    <dbReference type="NCBI Taxonomy" id="231223"/>
    <lineage>
        <taxon>Eukaryota</taxon>
        <taxon>Metazoa</taxon>
        <taxon>Spiralia</taxon>
        <taxon>Lophotrochozoa</taxon>
        <taxon>Mollusca</taxon>
        <taxon>Gastropoda</taxon>
        <taxon>Heterobranchia</taxon>
        <taxon>Euthyneura</taxon>
        <taxon>Panpulmonata</taxon>
        <taxon>Sacoglossa</taxon>
        <taxon>Placobranchoidea</taxon>
        <taxon>Plakobranchidae</taxon>
        <taxon>Elysia</taxon>
    </lineage>
</organism>
<evidence type="ECO:0000256" key="1">
    <source>
        <dbReference type="SAM" id="MobiDB-lite"/>
    </source>
</evidence>
<sequence length="126" mass="13753">MSRQTKADFSDEERGLLQEDVQSKPRPNLVAFVSKSDTRILEVYDETERQSDAQHPGVSLMVCGVSSSRFHSSLATLRQTMVSDLLFAWTSIVGSKLPLSPPHSTLNPRANEGDSPIAVSTTPALP</sequence>
<proteinExistence type="predicted"/>
<reference evidence="2" key="1">
    <citation type="journal article" date="2023" name="G3 (Bethesda)">
        <title>A reference genome for the long-term kleptoplast-retaining sea slug Elysia crispata morphotype clarki.</title>
        <authorList>
            <person name="Eastman K.E."/>
            <person name="Pendleton A.L."/>
            <person name="Shaikh M.A."/>
            <person name="Suttiyut T."/>
            <person name="Ogas R."/>
            <person name="Tomko P."/>
            <person name="Gavelis G."/>
            <person name="Widhalm J.R."/>
            <person name="Wisecaver J.H."/>
        </authorList>
    </citation>
    <scope>NUCLEOTIDE SEQUENCE</scope>
    <source>
        <strain evidence="2">ECLA1</strain>
    </source>
</reference>
<feature type="region of interest" description="Disordered" evidence="1">
    <location>
        <begin position="1"/>
        <end position="22"/>
    </location>
</feature>
<dbReference type="Proteomes" id="UP001283361">
    <property type="component" value="Unassembled WGS sequence"/>
</dbReference>
<protein>
    <submittedName>
        <fullName evidence="2">Uncharacterized protein</fullName>
    </submittedName>
</protein>
<comment type="caution">
    <text evidence="2">The sequence shown here is derived from an EMBL/GenBank/DDBJ whole genome shotgun (WGS) entry which is preliminary data.</text>
</comment>
<keyword evidence="3" id="KW-1185">Reference proteome</keyword>
<gene>
    <name evidence="2" type="ORF">RRG08_024828</name>
</gene>
<evidence type="ECO:0000313" key="3">
    <source>
        <dbReference type="Proteomes" id="UP001283361"/>
    </source>
</evidence>
<accession>A0AAE1CZR6</accession>
<name>A0AAE1CZR6_9GAST</name>
<evidence type="ECO:0000313" key="2">
    <source>
        <dbReference type="EMBL" id="KAK3747681.1"/>
    </source>
</evidence>
<dbReference type="EMBL" id="JAWDGP010006075">
    <property type="protein sequence ID" value="KAK3747681.1"/>
    <property type="molecule type" value="Genomic_DNA"/>
</dbReference>